<proteinExistence type="predicted"/>
<protein>
    <submittedName>
        <fullName evidence="1">Uncharacterized protein</fullName>
    </submittedName>
</protein>
<dbReference type="RefSeq" id="WP_284231286.1">
    <property type="nucleotide sequence ID" value="NZ_BSUL01000001.1"/>
</dbReference>
<dbReference type="AlphaFoldDB" id="A0AA37UCL2"/>
<accession>A0AA37UCL2</accession>
<keyword evidence="2" id="KW-1185">Reference proteome</keyword>
<sequence length="178" mass="19246">MTSRLQLDRDAAARLLDLLTQRLRAAGIDAHVHVVGGVAVGRIVPDARLTRDIDSAVATTSERQFDDAVAEIAIEEHLPGDWLNRSAAPWVPVAPQVRAGDGAHVTFATSDELIAMKLAAGRAQDVQDLIRIVQVLGLRDAASLVNIAFEQYGEENVTLTSREDLMLFAQEIIDAADD</sequence>
<gene>
    <name evidence="1" type="ORF">GCM10025874_13270</name>
</gene>
<comment type="caution">
    <text evidence="1">The sequence shown here is derived from an EMBL/GenBank/DDBJ whole genome shotgun (WGS) entry which is preliminary data.</text>
</comment>
<dbReference type="Proteomes" id="UP001157160">
    <property type="component" value="Unassembled WGS sequence"/>
</dbReference>
<name>A0AA37UCL2_9MICO</name>
<evidence type="ECO:0000313" key="2">
    <source>
        <dbReference type="Proteomes" id="UP001157160"/>
    </source>
</evidence>
<evidence type="ECO:0000313" key="1">
    <source>
        <dbReference type="EMBL" id="GMA28074.1"/>
    </source>
</evidence>
<dbReference type="EMBL" id="BSUL01000001">
    <property type="protein sequence ID" value="GMA28074.1"/>
    <property type="molecule type" value="Genomic_DNA"/>
</dbReference>
<organism evidence="1 2">
    <name type="scientific">Arenivirga flava</name>
    <dbReference type="NCBI Taxonomy" id="1930060"/>
    <lineage>
        <taxon>Bacteria</taxon>
        <taxon>Bacillati</taxon>
        <taxon>Actinomycetota</taxon>
        <taxon>Actinomycetes</taxon>
        <taxon>Micrococcales</taxon>
        <taxon>Microbacteriaceae</taxon>
        <taxon>Arenivirga</taxon>
    </lineage>
</organism>
<reference evidence="1 2" key="1">
    <citation type="journal article" date="2014" name="Int. J. Syst. Evol. Microbiol.">
        <title>Complete genome sequence of Corynebacterium casei LMG S-19264T (=DSM 44701T), isolated from a smear-ripened cheese.</title>
        <authorList>
            <consortium name="US DOE Joint Genome Institute (JGI-PGF)"/>
            <person name="Walter F."/>
            <person name="Albersmeier A."/>
            <person name="Kalinowski J."/>
            <person name="Ruckert C."/>
        </authorList>
    </citation>
    <scope>NUCLEOTIDE SEQUENCE [LARGE SCALE GENOMIC DNA]</scope>
    <source>
        <strain evidence="1 2">NBRC 112289</strain>
    </source>
</reference>